<accession>A0A0C2WPY5</accession>
<reference evidence="7 8" key="1">
    <citation type="submission" date="2014-04" db="EMBL/GenBank/DDBJ databases">
        <authorList>
            <consortium name="DOE Joint Genome Institute"/>
            <person name="Kuo A."/>
            <person name="Zuccaro A."/>
            <person name="Kohler A."/>
            <person name="Nagy L.G."/>
            <person name="Floudas D."/>
            <person name="Copeland A."/>
            <person name="Barry K.W."/>
            <person name="Cichocki N."/>
            <person name="Veneault-Fourrey C."/>
            <person name="LaButti K."/>
            <person name="Lindquist E.A."/>
            <person name="Lipzen A."/>
            <person name="Lundell T."/>
            <person name="Morin E."/>
            <person name="Murat C."/>
            <person name="Sun H."/>
            <person name="Tunlid A."/>
            <person name="Henrissat B."/>
            <person name="Grigoriev I.V."/>
            <person name="Hibbett D.S."/>
            <person name="Martin F."/>
            <person name="Nordberg H.P."/>
            <person name="Cantor M.N."/>
            <person name="Hua S.X."/>
        </authorList>
    </citation>
    <scope>NUCLEOTIDE SEQUENCE [LARGE SCALE GENOMIC DNA]</scope>
    <source>
        <strain evidence="7 8">MAFF 305830</strain>
    </source>
</reference>
<protein>
    <recommendedName>
        <fullName evidence="9">Transmembrane protein</fullName>
    </recommendedName>
</protein>
<proteinExistence type="predicted"/>
<name>A0A0C2WPY5_SERVB</name>
<dbReference type="HOGENOM" id="CLU_534374_0_0_1"/>
<dbReference type="Proteomes" id="UP000054097">
    <property type="component" value="Unassembled WGS sequence"/>
</dbReference>
<dbReference type="STRING" id="933852.A0A0C2WPY5"/>
<evidence type="ECO:0000256" key="3">
    <source>
        <dbReference type="ARBA" id="ARBA00022989"/>
    </source>
</evidence>
<evidence type="ECO:0000313" key="8">
    <source>
        <dbReference type="Proteomes" id="UP000054097"/>
    </source>
</evidence>
<evidence type="ECO:0008006" key="9">
    <source>
        <dbReference type="Google" id="ProtNLM"/>
    </source>
</evidence>
<evidence type="ECO:0000256" key="1">
    <source>
        <dbReference type="ARBA" id="ARBA00004167"/>
    </source>
</evidence>
<dbReference type="GO" id="GO:0071944">
    <property type="term" value="C:cell periphery"/>
    <property type="evidence" value="ECO:0007669"/>
    <property type="project" value="UniProtKB-ARBA"/>
</dbReference>
<dbReference type="GO" id="GO:0016020">
    <property type="term" value="C:membrane"/>
    <property type="evidence" value="ECO:0007669"/>
    <property type="project" value="UniProtKB-SubCell"/>
</dbReference>
<evidence type="ECO:0000256" key="5">
    <source>
        <dbReference type="SAM" id="MobiDB-lite"/>
    </source>
</evidence>
<keyword evidence="3 6" id="KW-1133">Transmembrane helix</keyword>
<evidence type="ECO:0000256" key="2">
    <source>
        <dbReference type="ARBA" id="ARBA00022692"/>
    </source>
</evidence>
<evidence type="ECO:0000313" key="7">
    <source>
        <dbReference type="EMBL" id="KIM28268.1"/>
    </source>
</evidence>
<sequence>MVRYAIIDDTDPRLVYTGNWNVLRTPTNLKTPEYNGTVHATTDPTATISFNWTGGLLDVFGTLYPGTIGYPNASFTVDGSSTTQHLNETGAVTPLTDLTTATTHIRLFRSGTLRDGNHNMTIVADGVRGDGGPTFYFDFLRIAVPTEGTFENIAVDDSDTQWVYTSNWVKGAHVGEYLDSWHATPLDGGMAQLAFYGTHIKLYAALSGEYEPDLTLAVINVDDEPGHTITLQNSNFSQDLGQDITLRNQLIFATEGMADKGATPRTLTVSIPFITSTPSPLPIITAPSWFIDYAIYGPYLASSSVTDVPPSSFLPSQTTSSQSTSASAEPTQGGSSSMTQGAIAGVVVGVLALVGIIVAALLLWLRKRRRDNPGQDATVRHEFPSWVGTASPVITLGPSGGGAAGVHQIQSPVLDISPQAAGFPQDGNHQPDSPSTWIGGRDSKSRMHYSNAPLTASTLGAGLGGGIGQAPSSGSGSSGARSPTVISSGVGGPMSQHSGTPLLSPPGVTQELDGGVRLATSSTYGSEPEVLPPRYAPYDS</sequence>
<dbReference type="InterPro" id="IPR051694">
    <property type="entry name" value="Immunoregulatory_rcpt-like"/>
</dbReference>
<dbReference type="Gene3D" id="2.60.120.260">
    <property type="entry name" value="Galactose-binding domain-like"/>
    <property type="match status" value="1"/>
</dbReference>
<feature type="compositionally biased region" description="Pro residues" evidence="5">
    <location>
        <begin position="530"/>
        <end position="540"/>
    </location>
</feature>
<organism evidence="7 8">
    <name type="scientific">Serendipita vermifera MAFF 305830</name>
    <dbReference type="NCBI Taxonomy" id="933852"/>
    <lineage>
        <taxon>Eukaryota</taxon>
        <taxon>Fungi</taxon>
        <taxon>Dikarya</taxon>
        <taxon>Basidiomycota</taxon>
        <taxon>Agaricomycotina</taxon>
        <taxon>Agaricomycetes</taxon>
        <taxon>Sebacinales</taxon>
        <taxon>Serendipitaceae</taxon>
        <taxon>Serendipita</taxon>
    </lineage>
</organism>
<feature type="compositionally biased region" description="Low complexity" evidence="5">
    <location>
        <begin position="469"/>
        <end position="484"/>
    </location>
</feature>
<keyword evidence="8" id="KW-1185">Reference proteome</keyword>
<feature type="region of interest" description="Disordered" evidence="5">
    <location>
        <begin position="420"/>
        <end position="448"/>
    </location>
</feature>
<feature type="region of interest" description="Disordered" evidence="5">
    <location>
        <begin position="311"/>
        <end position="337"/>
    </location>
</feature>
<feature type="transmembrane region" description="Helical" evidence="6">
    <location>
        <begin position="342"/>
        <end position="365"/>
    </location>
</feature>
<gene>
    <name evidence="7" type="ORF">M408DRAFT_8923</name>
</gene>
<dbReference type="AlphaFoldDB" id="A0A0C2WPY5"/>
<feature type="region of interest" description="Disordered" evidence="5">
    <location>
        <begin position="463"/>
        <end position="540"/>
    </location>
</feature>
<evidence type="ECO:0000256" key="6">
    <source>
        <dbReference type="SAM" id="Phobius"/>
    </source>
</evidence>
<feature type="compositionally biased region" description="Low complexity" evidence="5">
    <location>
        <begin position="311"/>
        <end position="332"/>
    </location>
</feature>
<dbReference type="PANTHER" id="PTHR15549:SF26">
    <property type="entry name" value="AXIAL BUDDING PATTERN PROTEIN 2-RELATED"/>
    <property type="match status" value="1"/>
</dbReference>
<evidence type="ECO:0000256" key="4">
    <source>
        <dbReference type="ARBA" id="ARBA00023136"/>
    </source>
</evidence>
<dbReference type="EMBL" id="KN824294">
    <property type="protein sequence ID" value="KIM28268.1"/>
    <property type="molecule type" value="Genomic_DNA"/>
</dbReference>
<keyword evidence="4 6" id="KW-0472">Membrane</keyword>
<reference evidence="8" key="2">
    <citation type="submission" date="2015-01" db="EMBL/GenBank/DDBJ databases">
        <title>Evolutionary Origins and Diversification of the Mycorrhizal Mutualists.</title>
        <authorList>
            <consortium name="DOE Joint Genome Institute"/>
            <consortium name="Mycorrhizal Genomics Consortium"/>
            <person name="Kohler A."/>
            <person name="Kuo A."/>
            <person name="Nagy L.G."/>
            <person name="Floudas D."/>
            <person name="Copeland A."/>
            <person name="Barry K.W."/>
            <person name="Cichocki N."/>
            <person name="Veneault-Fourrey C."/>
            <person name="LaButti K."/>
            <person name="Lindquist E.A."/>
            <person name="Lipzen A."/>
            <person name="Lundell T."/>
            <person name="Morin E."/>
            <person name="Murat C."/>
            <person name="Riley R."/>
            <person name="Ohm R."/>
            <person name="Sun H."/>
            <person name="Tunlid A."/>
            <person name="Henrissat B."/>
            <person name="Grigoriev I.V."/>
            <person name="Hibbett D.S."/>
            <person name="Martin F."/>
        </authorList>
    </citation>
    <scope>NUCLEOTIDE SEQUENCE [LARGE SCALE GENOMIC DNA]</scope>
    <source>
        <strain evidence="8">MAFF 305830</strain>
    </source>
</reference>
<feature type="compositionally biased region" description="Polar residues" evidence="5">
    <location>
        <begin position="427"/>
        <end position="436"/>
    </location>
</feature>
<keyword evidence="2 6" id="KW-0812">Transmembrane</keyword>
<dbReference type="OrthoDB" id="2563669at2759"/>
<dbReference type="PANTHER" id="PTHR15549">
    <property type="entry name" value="PAIRED IMMUNOGLOBULIN-LIKE TYPE 2 RECEPTOR"/>
    <property type="match status" value="1"/>
</dbReference>
<comment type="subcellular location">
    <subcellularLocation>
        <location evidence="1">Membrane</location>
        <topology evidence="1">Single-pass membrane protein</topology>
    </subcellularLocation>
</comment>